<dbReference type="EMBL" id="DVAB01000037">
    <property type="protein sequence ID" value="HIK00771.1"/>
    <property type="molecule type" value="Genomic_DNA"/>
</dbReference>
<evidence type="ECO:0000313" key="2">
    <source>
        <dbReference type="Proteomes" id="UP000646946"/>
    </source>
</evidence>
<reference evidence="1 2" key="1">
    <citation type="journal article" name="Nat. Commun.">
        <title>Undinarchaeota illuminate DPANN phylogeny and the impact of gene transfer on archaeal evolution.</title>
        <authorList>
            <person name="Dombrowski N."/>
            <person name="Williams T.A."/>
            <person name="Sun J."/>
            <person name="Woodcroft B.J."/>
            <person name="Lee J.H."/>
            <person name="Minh B.Q."/>
            <person name="Rinke C."/>
            <person name="Spang A."/>
        </authorList>
    </citation>
    <scope>NUCLEOTIDE SEQUENCE [LARGE SCALE GENOMIC DNA]</scope>
    <source>
        <strain evidence="1">MAG_bin1129</strain>
    </source>
</reference>
<comment type="caution">
    <text evidence="1">The sequence shown here is derived from an EMBL/GenBank/DDBJ whole genome shotgun (WGS) entry which is preliminary data.</text>
</comment>
<name>A0A832XII0_9ARCH</name>
<organism evidence="1 2">
    <name type="scientific">Candidatus Naiadarchaeum limnaeum</name>
    <dbReference type="NCBI Taxonomy" id="2756139"/>
    <lineage>
        <taxon>Archaea</taxon>
        <taxon>Candidatus Undinarchaeota</taxon>
        <taxon>Candidatus Undinarchaeia</taxon>
        <taxon>Candidatus Naiadarchaeales</taxon>
        <taxon>Candidatus Naiadarchaeaceae</taxon>
        <taxon>Candidatus Naiadarchaeum</taxon>
    </lineage>
</organism>
<gene>
    <name evidence="1" type="ORF">H1016_04510</name>
</gene>
<evidence type="ECO:0000313" key="1">
    <source>
        <dbReference type="EMBL" id="HIK00771.1"/>
    </source>
</evidence>
<accession>A0A832XII0</accession>
<keyword evidence="2" id="KW-1185">Reference proteome</keyword>
<proteinExistence type="predicted"/>
<protein>
    <submittedName>
        <fullName evidence="1">Uncharacterized protein</fullName>
    </submittedName>
</protein>
<dbReference type="Proteomes" id="UP000646946">
    <property type="component" value="Unassembled WGS sequence"/>
</dbReference>
<sequence>MTEISGSVEWTAKFHKIKSGMPDVPYTSLVGFVESEIRKSEINYFMERQKEERDKTIYRLTLHGGFFLRRVVYAAELSFVDSDKTTFFKIDGDEQIVKKAGTLLKKYLEKMKVQEMVSSYSFS</sequence>
<dbReference type="AlphaFoldDB" id="A0A832XII0"/>